<dbReference type="Proteomes" id="UP000828390">
    <property type="component" value="Unassembled WGS sequence"/>
</dbReference>
<dbReference type="EMBL" id="JAIWYP010000010">
    <property type="protein sequence ID" value="KAH3749646.1"/>
    <property type="molecule type" value="Genomic_DNA"/>
</dbReference>
<sequence length="62" mass="7218">MELCPLCCGTFHKPKLLPYLDTMCFTCLDEYVLRHERIRDLPVPIVWLGTSGTGRRPVQIQR</sequence>
<dbReference type="Gene3D" id="3.30.40.10">
    <property type="entry name" value="Zinc/RING finger domain, C3HC4 (zinc finger)"/>
    <property type="match status" value="1"/>
</dbReference>
<evidence type="ECO:0000313" key="1">
    <source>
        <dbReference type="EMBL" id="KAH3749646.1"/>
    </source>
</evidence>
<dbReference type="AlphaFoldDB" id="A0A9D4DIA1"/>
<keyword evidence="2" id="KW-1185">Reference proteome</keyword>
<proteinExistence type="predicted"/>
<accession>A0A9D4DIA1</accession>
<name>A0A9D4DIA1_DREPO</name>
<dbReference type="InterPro" id="IPR013083">
    <property type="entry name" value="Znf_RING/FYVE/PHD"/>
</dbReference>
<reference evidence="1" key="2">
    <citation type="submission" date="2020-11" db="EMBL/GenBank/DDBJ databases">
        <authorList>
            <person name="McCartney M.A."/>
            <person name="Auch B."/>
            <person name="Kono T."/>
            <person name="Mallez S."/>
            <person name="Becker A."/>
            <person name="Gohl D.M."/>
            <person name="Silverstein K.A.T."/>
            <person name="Koren S."/>
            <person name="Bechman K.B."/>
            <person name="Herman A."/>
            <person name="Abrahante J.E."/>
            <person name="Garbe J."/>
        </authorList>
    </citation>
    <scope>NUCLEOTIDE SEQUENCE</scope>
    <source>
        <strain evidence="1">Duluth1</strain>
        <tissue evidence="1">Whole animal</tissue>
    </source>
</reference>
<evidence type="ECO:0000313" key="2">
    <source>
        <dbReference type="Proteomes" id="UP000828390"/>
    </source>
</evidence>
<comment type="caution">
    <text evidence="1">The sequence shown here is derived from an EMBL/GenBank/DDBJ whole genome shotgun (WGS) entry which is preliminary data.</text>
</comment>
<protein>
    <submittedName>
        <fullName evidence="1">Uncharacterized protein</fullName>
    </submittedName>
</protein>
<reference evidence="1" key="1">
    <citation type="journal article" date="2019" name="bioRxiv">
        <title>The Genome of the Zebra Mussel, Dreissena polymorpha: A Resource for Invasive Species Research.</title>
        <authorList>
            <person name="McCartney M.A."/>
            <person name="Auch B."/>
            <person name="Kono T."/>
            <person name="Mallez S."/>
            <person name="Zhang Y."/>
            <person name="Obille A."/>
            <person name="Becker A."/>
            <person name="Abrahante J.E."/>
            <person name="Garbe J."/>
            <person name="Badalamenti J.P."/>
            <person name="Herman A."/>
            <person name="Mangelson H."/>
            <person name="Liachko I."/>
            <person name="Sullivan S."/>
            <person name="Sone E.D."/>
            <person name="Koren S."/>
            <person name="Silverstein K.A.T."/>
            <person name="Beckman K.B."/>
            <person name="Gohl D.M."/>
        </authorList>
    </citation>
    <scope>NUCLEOTIDE SEQUENCE</scope>
    <source>
        <strain evidence="1">Duluth1</strain>
        <tissue evidence="1">Whole animal</tissue>
    </source>
</reference>
<gene>
    <name evidence="1" type="ORF">DPMN_184147</name>
</gene>
<organism evidence="1 2">
    <name type="scientific">Dreissena polymorpha</name>
    <name type="common">Zebra mussel</name>
    <name type="synonym">Mytilus polymorpha</name>
    <dbReference type="NCBI Taxonomy" id="45954"/>
    <lineage>
        <taxon>Eukaryota</taxon>
        <taxon>Metazoa</taxon>
        <taxon>Spiralia</taxon>
        <taxon>Lophotrochozoa</taxon>
        <taxon>Mollusca</taxon>
        <taxon>Bivalvia</taxon>
        <taxon>Autobranchia</taxon>
        <taxon>Heteroconchia</taxon>
        <taxon>Euheterodonta</taxon>
        <taxon>Imparidentia</taxon>
        <taxon>Neoheterodontei</taxon>
        <taxon>Myida</taxon>
        <taxon>Dreissenoidea</taxon>
        <taxon>Dreissenidae</taxon>
        <taxon>Dreissena</taxon>
    </lineage>
</organism>